<evidence type="ECO:0000313" key="5">
    <source>
        <dbReference type="Proteomes" id="UP001431572"/>
    </source>
</evidence>
<feature type="transmembrane region" description="Helical" evidence="1">
    <location>
        <begin position="150"/>
        <end position="178"/>
    </location>
</feature>
<dbReference type="PANTHER" id="PTHR36833">
    <property type="entry name" value="SLR0610 PROTEIN-RELATED"/>
    <property type="match status" value="1"/>
</dbReference>
<dbReference type="InterPro" id="IPR010390">
    <property type="entry name" value="ABC-2_transporter-like"/>
</dbReference>
<reference evidence="2 4" key="1">
    <citation type="submission" date="2020-06" db="EMBL/GenBank/DDBJ databases">
        <title>Anoxygenic phototrophic Chloroflexota member uses a Type I reaction center.</title>
        <authorList>
            <person name="Tsuji J.M."/>
            <person name="Shaw N.A."/>
            <person name="Nagashima S."/>
            <person name="Venkiteswaran J."/>
            <person name="Schiff S.L."/>
            <person name="Hanada S."/>
            <person name="Tank M."/>
            <person name="Neufeld J.D."/>
        </authorList>
    </citation>
    <scope>NUCLEOTIDE SEQUENCE [LARGE SCALE GENOMIC DNA]</scope>
    <source>
        <strain evidence="2">L227-S17</strain>
    </source>
</reference>
<dbReference type="RefSeq" id="WP_341472086.1">
    <property type="nucleotide sequence ID" value="NZ_CP128401.1"/>
</dbReference>
<evidence type="ECO:0000313" key="3">
    <source>
        <dbReference type="EMBL" id="WJW70209.1"/>
    </source>
</evidence>
<feature type="transmembrane region" description="Helical" evidence="1">
    <location>
        <begin position="234"/>
        <end position="252"/>
    </location>
</feature>
<dbReference type="Proteomes" id="UP000521676">
    <property type="component" value="Unassembled WGS sequence"/>
</dbReference>
<geneLocation type="plasmid" evidence="3 5">
    <name>unnamed1</name>
</geneLocation>
<sequence>MRVIKRYVKLYSSFVRINLMREMEARGNFVASCLVILCFPMFSLIFVGAIFSQTKNLNGWSVNQYLVLVGSYMVVSSLVFTLFFKNVFELPEYIRKGQLDFILLKPINNQFFVSTRMVSFGEMMQGIPGIVLIFVGISGGNLSVDWWRWLLYPVFVLCGVIIAYSTWFIMTIPCIWWVKMDFAEFFFNLFDLGRYHPDMFGGFAKTILTFVIPFGVVAATPADLLLNRLGWESALWALVLAGGLLFISHRFWKFAQTRYFGASS</sequence>
<reference evidence="3" key="2">
    <citation type="journal article" date="2024" name="Nature">
        <title>Anoxygenic phototroph of the Chloroflexota uses a type I reaction centre.</title>
        <authorList>
            <person name="Tsuji J.M."/>
            <person name="Shaw N.A."/>
            <person name="Nagashima S."/>
            <person name="Venkiteswaran J.J."/>
            <person name="Schiff S.L."/>
            <person name="Watanabe T."/>
            <person name="Fukui M."/>
            <person name="Hanada S."/>
            <person name="Tank M."/>
            <person name="Neufeld J.D."/>
        </authorList>
    </citation>
    <scope>NUCLEOTIDE SEQUENCE</scope>
    <source>
        <strain evidence="3">L227-S17</strain>
        <plasmid evidence="3 5">unnamed1</plasmid>
    </source>
</reference>
<keyword evidence="1" id="KW-1133">Transmembrane helix</keyword>
<keyword evidence="3" id="KW-0614">Plasmid</keyword>
<dbReference type="AlphaFoldDB" id="A0A8T7M411"/>
<feature type="transmembrane region" description="Helical" evidence="1">
    <location>
        <begin position="126"/>
        <end position="144"/>
    </location>
</feature>
<dbReference type="Pfam" id="PF06182">
    <property type="entry name" value="ABC2_membrane_6"/>
    <property type="match status" value="1"/>
</dbReference>
<dbReference type="EMBL" id="JACATZ010000001">
    <property type="protein sequence ID" value="NWJ46806.1"/>
    <property type="molecule type" value="Genomic_DNA"/>
</dbReference>
<accession>A0A8T7M411</accession>
<name>A0A8T7M411_9CHLR</name>
<keyword evidence="1" id="KW-0472">Membrane</keyword>
<dbReference type="Proteomes" id="UP001431572">
    <property type="component" value="Plasmid unnamed1"/>
</dbReference>
<dbReference type="PANTHER" id="PTHR36833:SF2">
    <property type="entry name" value="SLR0610 PROTEIN"/>
    <property type="match status" value="1"/>
</dbReference>
<organism evidence="2 4">
    <name type="scientific">Candidatus Chlorohelix allophototropha</name>
    <dbReference type="NCBI Taxonomy" id="3003348"/>
    <lineage>
        <taxon>Bacteria</taxon>
        <taxon>Bacillati</taxon>
        <taxon>Chloroflexota</taxon>
        <taxon>Chloroflexia</taxon>
        <taxon>Candidatus Chloroheliales</taxon>
        <taxon>Candidatus Chloroheliaceae</taxon>
        <taxon>Candidatus Chlorohelix</taxon>
    </lineage>
</organism>
<feature type="transmembrane region" description="Helical" evidence="1">
    <location>
        <begin position="29"/>
        <end position="53"/>
    </location>
</feature>
<protein>
    <submittedName>
        <fullName evidence="2">ABC-2 family transporter protein</fullName>
    </submittedName>
</protein>
<keyword evidence="1" id="KW-0812">Transmembrane</keyword>
<gene>
    <name evidence="2" type="ORF">HXX08_13095</name>
    <name evidence="3" type="ORF">OZ401_004726</name>
</gene>
<feature type="transmembrane region" description="Helical" evidence="1">
    <location>
        <begin position="65"/>
        <end position="88"/>
    </location>
</feature>
<keyword evidence="5" id="KW-1185">Reference proteome</keyword>
<evidence type="ECO:0000256" key="1">
    <source>
        <dbReference type="SAM" id="Phobius"/>
    </source>
</evidence>
<dbReference type="EMBL" id="CP128401">
    <property type="protein sequence ID" value="WJW70209.1"/>
    <property type="molecule type" value="Genomic_DNA"/>
</dbReference>
<evidence type="ECO:0000313" key="4">
    <source>
        <dbReference type="Proteomes" id="UP000521676"/>
    </source>
</evidence>
<proteinExistence type="predicted"/>
<feature type="transmembrane region" description="Helical" evidence="1">
    <location>
        <begin position="199"/>
        <end position="222"/>
    </location>
</feature>
<evidence type="ECO:0000313" key="2">
    <source>
        <dbReference type="EMBL" id="NWJ46806.1"/>
    </source>
</evidence>